<evidence type="ECO:0000256" key="10">
    <source>
        <dbReference type="ARBA" id="ARBA00023065"/>
    </source>
</evidence>
<comment type="subunit">
    <text evidence="3">Homodimer.</text>
</comment>
<feature type="domain" description="EF-hand" evidence="15">
    <location>
        <begin position="359"/>
        <end position="394"/>
    </location>
</feature>
<dbReference type="Proteomes" id="UP001295684">
    <property type="component" value="Unassembled WGS sequence"/>
</dbReference>
<dbReference type="InterPro" id="IPR011992">
    <property type="entry name" value="EF-hand-dom_pair"/>
</dbReference>
<dbReference type="Pfam" id="PF00520">
    <property type="entry name" value="Ion_trans"/>
    <property type="match status" value="2"/>
</dbReference>
<dbReference type="AlphaFoldDB" id="A0AAD1X356"/>
<evidence type="ECO:0000256" key="2">
    <source>
        <dbReference type="ARBA" id="ARBA00009286"/>
    </source>
</evidence>
<evidence type="ECO:0000256" key="8">
    <source>
        <dbReference type="ARBA" id="ARBA00022882"/>
    </source>
</evidence>
<evidence type="ECO:0000256" key="13">
    <source>
        <dbReference type="SAM" id="MobiDB-lite"/>
    </source>
</evidence>
<feature type="transmembrane region" description="Helical" evidence="14">
    <location>
        <begin position="121"/>
        <end position="145"/>
    </location>
</feature>
<keyword evidence="8" id="KW-0851">Voltage-gated channel</keyword>
<feature type="transmembrane region" description="Helical" evidence="14">
    <location>
        <begin position="426"/>
        <end position="445"/>
    </location>
</feature>
<keyword evidence="4" id="KW-0813">Transport</keyword>
<evidence type="ECO:0000313" key="17">
    <source>
        <dbReference type="Proteomes" id="UP001295684"/>
    </source>
</evidence>
<feature type="compositionally biased region" description="Basic and acidic residues" evidence="13">
    <location>
        <begin position="685"/>
        <end position="696"/>
    </location>
</feature>
<feature type="transmembrane region" description="Helical" evidence="14">
    <location>
        <begin position="275"/>
        <end position="301"/>
    </location>
</feature>
<dbReference type="Gene3D" id="1.20.120.350">
    <property type="entry name" value="Voltage-gated potassium channels. Chain C"/>
    <property type="match status" value="1"/>
</dbReference>
<dbReference type="Pfam" id="PF13499">
    <property type="entry name" value="EF-hand_7"/>
    <property type="match status" value="1"/>
</dbReference>
<dbReference type="PANTHER" id="PTHR46988:SF2">
    <property type="entry name" value="TWO PORE CALCIUM CHANNEL PROTEIN 1"/>
    <property type="match status" value="1"/>
</dbReference>
<dbReference type="GO" id="GO:0005509">
    <property type="term" value="F:calcium ion binding"/>
    <property type="evidence" value="ECO:0007669"/>
    <property type="project" value="InterPro"/>
</dbReference>
<evidence type="ECO:0000256" key="9">
    <source>
        <dbReference type="ARBA" id="ARBA00022989"/>
    </source>
</evidence>
<dbReference type="SUPFAM" id="SSF47473">
    <property type="entry name" value="EF-hand"/>
    <property type="match status" value="1"/>
</dbReference>
<dbReference type="InterPro" id="IPR044581">
    <property type="entry name" value="TPC1_plant"/>
</dbReference>
<keyword evidence="7" id="KW-0106">Calcium</keyword>
<keyword evidence="6" id="KW-0677">Repeat</keyword>
<dbReference type="Gene3D" id="1.10.287.70">
    <property type="match status" value="2"/>
</dbReference>
<dbReference type="SUPFAM" id="SSF81324">
    <property type="entry name" value="Voltage-gated potassium channels"/>
    <property type="match status" value="2"/>
</dbReference>
<feature type="transmembrane region" description="Helical" evidence="14">
    <location>
        <begin position="549"/>
        <end position="571"/>
    </location>
</feature>
<evidence type="ECO:0000259" key="15">
    <source>
        <dbReference type="PROSITE" id="PS50222"/>
    </source>
</evidence>
<feature type="region of interest" description="Disordered" evidence="13">
    <location>
        <begin position="674"/>
        <end position="708"/>
    </location>
</feature>
<comment type="subcellular location">
    <subcellularLocation>
        <location evidence="1">Membrane</location>
        <topology evidence="1">Multi-pass membrane protein</topology>
    </subcellularLocation>
</comment>
<evidence type="ECO:0000256" key="12">
    <source>
        <dbReference type="ARBA" id="ARBA00023303"/>
    </source>
</evidence>
<dbReference type="PANTHER" id="PTHR46988">
    <property type="entry name" value="TWO PORE CALCIUM CHANNEL PROTEIN 1"/>
    <property type="match status" value="1"/>
</dbReference>
<dbReference type="InterPro" id="IPR002048">
    <property type="entry name" value="EF_hand_dom"/>
</dbReference>
<proteinExistence type="inferred from homology"/>
<reference evidence="16" key="1">
    <citation type="submission" date="2023-07" db="EMBL/GenBank/DDBJ databases">
        <authorList>
            <consortium name="AG Swart"/>
            <person name="Singh M."/>
            <person name="Singh A."/>
            <person name="Seah K."/>
            <person name="Emmerich C."/>
        </authorList>
    </citation>
    <scope>NUCLEOTIDE SEQUENCE</scope>
    <source>
        <strain evidence="16">DP1</strain>
    </source>
</reference>
<evidence type="ECO:0000256" key="4">
    <source>
        <dbReference type="ARBA" id="ARBA00022448"/>
    </source>
</evidence>
<feature type="transmembrane region" description="Helical" evidence="14">
    <location>
        <begin position="635"/>
        <end position="660"/>
    </location>
</feature>
<comment type="similarity">
    <text evidence="2">Belongs to the calcium channel alpha-1 subunit (TC 1.A.1.11) family. Two pore calcium channel subfamily.</text>
</comment>
<keyword evidence="10" id="KW-0406">Ion transport</keyword>
<dbReference type="InterPro" id="IPR027359">
    <property type="entry name" value="Volt_channel_dom_sf"/>
</dbReference>
<dbReference type="Gene3D" id="1.10.238.10">
    <property type="entry name" value="EF-hand"/>
    <property type="match status" value="1"/>
</dbReference>
<name>A0AAD1X356_EUPCR</name>
<evidence type="ECO:0000256" key="1">
    <source>
        <dbReference type="ARBA" id="ARBA00004141"/>
    </source>
</evidence>
<organism evidence="16 17">
    <name type="scientific">Euplotes crassus</name>
    <dbReference type="NCBI Taxonomy" id="5936"/>
    <lineage>
        <taxon>Eukaryota</taxon>
        <taxon>Sar</taxon>
        <taxon>Alveolata</taxon>
        <taxon>Ciliophora</taxon>
        <taxon>Intramacronucleata</taxon>
        <taxon>Spirotrichea</taxon>
        <taxon>Hypotrichia</taxon>
        <taxon>Euplotida</taxon>
        <taxon>Euplotidae</taxon>
        <taxon>Moneuplotes</taxon>
    </lineage>
</organism>
<keyword evidence="5 14" id="KW-0812">Transmembrane</keyword>
<protein>
    <recommendedName>
        <fullName evidence="15">EF-hand domain-containing protein</fullName>
    </recommendedName>
</protein>
<evidence type="ECO:0000256" key="14">
    <source>
        <dbReference type="SAM" id="Phobius"/>
    </source>
</evidence>
<dbReference type="PROSITE" id="PS50222">
    <property type="entry name" value="EF_HAND_2"/>
    <property type="match status" value="2"/>
</dbReference>
<comment type="caution">
    <text evidence="16">The sequence shown here is derived from an EMBL/GenBank/DDBJ whole genome shotgun (WGS) entry which is preliminary data.</text>
</comment>
<keyword evidence="11 14" id="KW-0472">Membrane</keyword>
<feature type="compositionally biased region" description="Basic and acidic residues" evidence="13">
    <location>
        <begin position="1"/>
        <end position="12"/>
    </location>
</feature>
<evidence type="ECO:0000256" key="3">
    <source>
        <dbReference type="ARBA" id="ARBA00011738"/>
    </source>
</evidence>
<evidence type="ECO:0000256" key="11">
    <source>
        <dbReference type="ARBA" id="ARBA00023136"/>
    </source>
</evidence>
<gene>
    <name evidence="16" type="ORF">ECRASSUSDP1_LOCUS429</name>
</gene>
<keyword evidence="9 14" id="KW-1133">Transmembrane helix</keyword>
<feature type="region of interest" description="Disordered" evidence="13">
    <location>
        <begin position="1"/>
        <end position="21"/>
    </location>
</feature>
<feature type="transmembrane region" description="Helical" evidence="14">
    <location>
        <begin position="157"/>
        <end position="175"/>
    </location>
</feature>
<evidence type="ECO:0000313" key="16">
    <source>
        <dbReference type="EMBL" id="CAI2359144.1"/>
    </source>
</evidence>
<dbReference type="GO" id="GO:0034702">
    <property type="term" value="C:monoatomic ion channel complex"/>
    <property type="evidence" value="ECO:0007669"/>
    <property type="project" value="UniProtKB-KW"/>
</dbReference>
<keyword evidence="12" id="KW-0407">Ion channel</keyword>
<evidence type="ECO:0000256" key="5">
    <source>
        <dbReference type="ARBA" id="ARBA00022692"/>
    </source>
</evidence>
<dbReference type="GO" id="GO:0005245">
    <property type="term" value="F:voltage-gated calcium channel activity"/>
    <property type="evidence" value="ECO:0007669"/>
    <property type="project" value="InterPro"/>
</dbReference>
<feature type="transmembrane region" description="Helical" evidence="14">
    <location>
        <begin position="241"/>
        <end position="263"/>
    </location>
</feature>
<accession>A0AAD1X356</accession>
<feature type="transmembrane region" description="Helical" evidence="14">
    <location>
        <begin position="72"/>
        <end position="90"/>
    </location>
</feature>
<evidence type="ECO:0000256" key="7">
    <source>
        <dbReference type="ARBA" id="ARBA00022837"/>
    </source>
</evidence>
<feature type="transmembrane region" description="Helical" evidence="14">
    <location>
        <begin position="457"/>
        <end position="479"/>
    </location>
</feature>
<dbReference type="InterPro" id="IPR005821">
    <property type="entry name" value="Ion_trans_dom"/>
</dbReference>
<sequence>MESKQQEKDQLLDKPLLSPSNRSSFIESSQNIGDDILGQNILISLDRAIKWEERTKHTPRAKKYKKIYQKILFIKYITLAVYFMFIFFEIPTWCIDRDDIEDLSTCDSHIYPTSGLPKMPQVASCLLEIICLLILLFFSWIRTTFRKSSSSSRAREILHLVLSVISIIDVIIALSRGKGMFVSKFIRVIRISLSIRSLREAMKRIILVIYDSKEIFFLIIFYLLFFSWAGYMLFEGTPQGFAYFGSLYETIWNLFILLTTANFPDVMMPAYQMSTFYVIFFLLFIFVGVYFFLNLLLAVFYSNYGSRVEESIKEYEHKRIEYLEKKFYEYDEDDKGYLNIPEVKRLIIYLLSLDPAHNEDNIDVEKFVKLLDTDKNGKIYIQEFYRYFDVMDMLQLGQEVEPKESKRIPTIQLRLTRFMKNPKYDLCVYIVLALNLSTLFVRDYFDTYGATGGQVIGWIWTQFLLNLLFTLELAANFIVDWSPFKTLKKLSVCAELVYTIISVFIFIKFILVGSYGLENRLLELIVLFRCLRMLNLLKEVREWRQILKTIDALLGPFYTLLVIQFLVFYFFSIIGDRLFGGDVTMAENPIFQENAVPTTFVQINFNDTLSSFIGLFCISFAIDSLEISFQNMFFLVYYILSEMVIMNIIIAFVIDIYAAIDNIYNERAEKSENLQESTAGINRSRASEVEDSRKQSNDGSIRITTRDVKKPQITIGSFGSAGS</sequence>
<keyword evidence="17" id="KW-1185">Reference proteome</keyword>
<feature type="transmembrane region" description="Helical" evidence="14">
    <location>
        <begin position="215"/>
        <end position="234"/>
    </location>
</feature>
<evidence type="ECO:0000256" key="6">
    <source>
        <dbReference type="ARBA" id="ARBA00022737"/>
    </source>
</evidence>
<feature type="transmembrane region" description="Helical" evidence="14">
    <location>
        <begin position="491"/>
        <end position="515"/>
    </location>
</feature>
<dbReference type="EMBL" id="CAMPGE010000398">
    <property type="protein sequence ID" value="CAI2359144.1"/>
    <property type="molecule type" value="Genomic_DNA"/>
</dbReference>
<feature type="domain" description="EF-hand" evidence="15">
    <location>
        <begin position="318"/>
        <end position="353"/>
    </location>
</feature>